<evidence type="ECO:0000259" key="4">
    <source>
        <dbReference type="Pfam" id="PF05175"/>
    </source>
</evidence>
<evidence type="ECO:0000256" key="2">
    <source>
        <dbReference type="ARBA" id="ARBA00022679"/>
    </source>
</evidence>
<name>A0ABX1S5N6_9PSEU</name>
<keyword evidence="2" id="KW-0808">Transferase</keyword>
<reference evidence="5 6" key="1">
    <citation type="submission" date="2020-04" db="EMBL/GenBank/DDBJ databases">
        <authorList>
            <person name="Klaysubun C."/>
            <person name="Duangmal K."/>
            <person name="Lipun K."/>
        </authorList>
    </citation>
    <scope>NUCLEOTIDE SEQUENCE [LARGE SCALE GENOMIC DNA]</scope>
    <source>
        <strain evidence="5 6">K10HN5</strain>
    </source>
</reference>
<dbReference type="Gene3D" id="3.40.50.150">
    <property type="entry name" value="Vaccinia Virus protein VP39"/>
    <property type="match status" value="1"/>
</dbReference>
<accession>A0ABX1S5N6</accession>
<dbReference type="NCBIfam" id="TIGR00537">
    <property type="entry name" value="hemK_rel_arch"/>
    <property type="match status" value="1"/>
</dbReference>
<dbReference type="SUPFAM" id="SSF53335">
    <property type="entry name" value="S-adenosyl-L-methionine-dependent methyltransferases"/>
    <property type="match status" value="1"/>
</dbReference>
<dbReference type="CDD" id="cd02440">
    <property type="entry name" value="AdoMet_MTases"/>
    <property type="match status" value="1"/>
</dbReference>
<evidence type="ECO:0000256" key="1">
    <source>
        <dbReference type="ARBA" id="ARBA00022603"/>
    </source>
</evidence>
<keyword evidence="3" id="KW-0949">S-adenosyl-L-methionine</keyword>
<dbReference type="InterPro" id="IPR052190">
    <property type="entry name" value="Euk-Arch_PrmC-MTase"/>
</dbReference>
<dbReference type="GO" id="GO:0008168">
    <property type="term" value="F:methyltransferase activity"/>
    <property type="evidence" value="ECO:0007669"/>
    <property type="project" value="UniProtKB-KW"/>
</dbReference>
<protein>
    <submittedName>
        <fullName evidence="5">Methyltransferase</fullName>
    </submittedName>
</protein>
<dbReference type="InterPro" id="IPR004557">
    <property type="entry name" value="PrmC-related"/>
</dbReference>
<dbReference type="EMBL" id="JAAXLA010000003">
    <property type="protein sequence ID" value="NMH96212.1"/>
    <property type="molecule type" value="Genomic_DNA"/>
</dbReference>
<dbReference type="InterPro" id="IPR007848">
    <property type="entry name" value="Small_mtfrase_dom"/>
</dbReference>
<feature type="domain" description="Methyltransferase small" evidence="4">
    <location>
        <begin position="13"/>
        <end position="103"/>
    </location>
</feature>
<dbReference type="Pfam" id="PF05175">
    <property type="entry name" value="MTS"/>
    <property type="match status" value="1"/>
</dbReference>
<dbReference type="PANTHER" id="PTHR45875">
    <property type="entry name" value="METHYLTRANSFERASE N6AMT1"/>
    <property type="match status" value="1"/>
</dbReference>
<dbReference type="PANTHER" id="PTHR45875:SF1">
    <property type="entry name" value="METHYLTRANSFERASE N6AMT1"/>
    <property type="match status" value="1"/>
</dbReference>
<dbReference type="InterPro" id="IPR029063">
    <property type="entry name" value="SAM-dependent_MTases_sf"/>
</dbReference>
<keyword evidence="1 5" id="KW-0489">Methyltransferase</keyword>
<dbReference type="Proteomes" id="UP000820669">
    <property type="component" value="Unassembled WGS sequence"/>
</dbReference>
<dbReference type="GO" id="GO:0032259">
    <property type="term" value="P:methylation"/>
    <property type="evidence" value="ECO:0007669"/>
    <property type="project" value="UniProtKB-KW"/>
</dbReference>
<evidence type="ECO:0000313" key="6">
    <source>
        <dbReference type="Proteomes" id="UP000820669"/>
    </source>
</evidence>
<gene>
    <name evidence="5" type="ORF">HF526_02570</name>
</gene>
<evidence type="ECO:0000256" key="3">
    <source>
        <dbReference type="ARBA" id="ARBA00022691"/>
    </source>
</evidence>
<keyword evidence="6" id="KW-1185">Reference proteome</keyword>
<sequence length="215" mass="22510">MRPPGVYRAQGDTALLTDVLQRGGYATGRHVLDIGTGTGALALAASRAGAASVTAVDLSMRSVAATWLNSRLHRAPVAVRRGDLFAPVADRKFDLIMANPPYVPAATAVLPRYRMARCWDAGPDGRAILDRICAGAAGRLTDDGVVLLVHSAVCDAEHTIARLAEAGLAGEVIERGQVPFGPVMRARAAMLEARGLVEPGQTVEELVVVGARRAA</sequence>
<organism evidence="5 6">
    <name type="scientific">Pseudonocardia acidicola</name>
    <dbReference type="NCBI Taxonomy" id="2724939"/>
    <lineage>
        <taxon>Bacteria</taxon>
        <taxon>Bacillati</taxon>
        <taxon>Actinomycetota</taxon>
        <taxon>Actinomycetes</taxon>
        <taxon>Pseudonocardiales</taxon>
        <taxon>Pseudonocardiaceae</taxon>
        <taxon>Pseudonocardia</taxon>
    </lineage>
</organism>
<evidence type="ECO:0000313" key="5">
    <source>
        <dbReference type="EMBL" id="NMH96212.1"/>
    </source>
</evidence>
<proteinExistence type="predicted"/>
<comment type="caution">
    <text evidence="5">The sequence shown here is derived from an EMBL/GenBank/DDBJ whole genome shotgun (WGS) entry which is preliminary data.</text>
</comment>